<feature type="domain" description="Reverse transcriptase Ty1/copia-type" evidence="3">
    <location>
        <begin position="512"/>
        <end position="611"/>
    </location>
</feature>
<reference evidence="4" key="1">
    <citation type="journal article" date="2019" name="Sci. Rep.">
        <title>Draft genome of Tanacetum cinerariifolium, the natural source of mosquito coil.</title>
        <authorList>
            <person name="Yamashiro T."/>
            <person name="Shiraishi A."/>
            <person name="Satake H."/>
            <person name="Nakayama K."/>
        </authorList>
    </citation>
    <scope>NUCLEOTIDE SEQUENCE</scope>
</reference>
<evidence type="ECO:0000256" key="2">
    <source>
        <dbReference type="SAM" id="MobiDB-lite"/>
    </source>
</evidence>
<dbReference type="InterPro" id="IPR013103">
    <property type="entry name" value="RVT_2"/>
</dbReference>
<dbReference type="InterPro" id="IPR043502">
    <property type="entry name" value="DNA/RNA_pol_sf"/>
</dbReference>
<keyword evidence="1" id="KW-0175">Coiled coil</keyword>
<comment type="caution">
    <text evidence="4">The sequence shown here is derived from an EMBL/GenBank/DDBJ whole genome shotgun (WGS) entry which is preliminary data.</text>
</comment>
<name>A0A6L2L0Y6_TANCI</name>
<feature type="compositionally biased region" description="Basic and acidic residues" evidence="2">
    <location>
        <begin position="361"/>
        <end position="380"/>
    </location>
</feature>
<gene>
    <name evidence="4" type="ORF">Tci_026330</name>
</gene>
<dbReference type="AlphaFoldDB" id="A0A6L2L0Y6"/>
<dbReference type="PANTHER" id="PTHR11439:SF495">
    <property type="entry name" value="REVERSE TRANSCRIPTASE, RNA-DEPENDENT DNA POLYMERASE-RELATED"/>
    <property type="match status" value="1"/>
</dbReference>
<feature type="region of interest" description="Disordered" evidence="2">
    <location>
        <begin position="344"/>
        <end position="380"/>
    </location>
</feature>
<proteinExistence type="predicted"/>
<protein>
    <recommendedName>
        <fullName evidence="3">Reverse transcriptase Ty1/copia-type domain-containing protein</fullName>
    </recommendedName>
</protein>
<organism evidence="4">
    <name type="scientific">Tanacetum cinerariifolium</name>
    <name type="common">Dalmatian daisy</name>
    <name type="synonym">Chrysanthemum cinerariifolium</name>
    <dbReference type="NCBI Taxonomy" id="118510"/>
    <lineage>
        <taxon>Eukaryota</taxon>
        <taxon>Viridiplantae</taxon>
        <taxon>Streptophyta</taxon>
        <taxon>Embryophyta</taxon>
        <taxon>Tracheophyta</taxon>
        <taxon>Spermatophyta</taxon>
        <taxon>Magnoliopsida</taxon>
        <taxon>eudicotyledons</taxon>
        <taxon>Gunneridae</taxon>
        <taxon>Pentapetalae</taxon>
        <taxon>asterids</taxon>
        <taxon>campanulids</taxon>
        <taxon>Asterales</taxon>
        <taxon>Asteraceae</taxon>
        <taxon>Asteroideae</taxon>
        <taxon>Anthemideae</taxon>
        <taxon>Anthemidinae</taxon>
        <taxon>Tanacetum</taxon>
    </lineage>
</organism>
<dbReference type="PANTHER" id="PTHR11439">
    <property type="entry name" value="GAG-POL-RELATED RETROTRANSPOSON"/>
    <property type="match status" value="1"/>
</dbReference>
<dbReference type="EMBL" id="BKCJ010003318">
    <property type="protein sequence ID" value="GEU54352.1"/>
    <property type="molecule type" value="Genomic_DNA"/>
</dbReference>
<evidence type="ECO:0000256" key="1">
    <source>
        <dbReference type="SAM" id="Coils"/>
    </source>
</evidence>
<feature type="coiled-coil region" evidence="1">
    <location>
        <begin position="812"/>
        <end position="839"/>
    </location>
</feature>
<feature type="domain" description="Reverse transcriptase Ty1/copia-type" evidence="3">
    <location>
        <begin position="435"/>
        <end position="504"/>
    </location>
</feature>
<sequence length="1159" mass="132070">MFLIASRFPTPPLACAIFIPRATVKQVIIGLSSLIHPLIDHHGCYECGNSLNDFLGPHCTCEFCGNGAHVGESEGENGCDVLGCFTTFSNILFDAEYEFDYSVDQSLSDEDFLKEIFSNPLFEEEITSTKIDPHHFDAESNLIESMLNRDSSIISSSSKNDYLLDEFAGELTLLKSIPPGIDKTDCYPEEDIRLIERLLYDNSSPRLPEEFVSEYSDADIESFSPSPILDEDSDSRMEEIDLSFNPDDPMPPGIEDDDDDSERDMLILKELLDNYSLSLPVNKSFHFDIPLFSRPPAKPPDGNTGILNIKMMGTKDNNNAGQARKEKEPGKDYILLPLWTVDSPFPQEPKSSQDAGFKPSNDVRKKVNEVPRQENKCKDQEEKDNVNITNRVNAVRSTVNAASNEVNVVGRKSSIKLLDDLNMPDSEHISIFEDSNKDVFGLKWVFKNKLDERGIVIRNKTRLVAQGHIQDEGIDYDEVFAPVARIEAIRLFLAYASFKDFVVNDTLWISSSPKSMYETLSTYLLDNGFQRGKIDKTLFIRRYKGDILLVQVYVDDIIFGSTKKELCTSFEKLMHDKFQMISMGELTFFLGLQVKHKQDGIFLSQDKYVNMYGFFEVKTTSTPIETQKPMLKDEDGEEVDVHIYRSMIGLMMYLTSSRPNIMFVVCACAKYQVNHKVSHFHTVKMIFRYLKGQPKLGLWYPKDSPFDLMAYIDSDYAGASLDRKSTTEGYQFLRYRLISWQCKKQTVVANSKTEAEHKFMLLGKLTTVRFNAVQGRRDLQLADEDGIDCLLNTTIFENLALMGYEKKVFDLEDKLKRTKTAQQTKINGLERRVKKLEKKHMSRTHKLKRLYKVGLTAKVIRSSNDEALNKEDTSKQGRIDEIDADEDIALVSTHDEISIHDDVTTQVNIVQDIGIEDVDEEEVVEVVTTAKILIDTVVDAAQVTTAIADIPVSAAKIIVTTAPTIIAESTKINVEVTQAPKRKRSYDSRAIENNNHKNSFFITTSGLGQRSLKKKFFAEIQELFDEAMKSINNFVDFKTELVEESLKKDAVTEDDGDDVTIDATPLFSKSPIIVDYKIYKEGKKNYFQIFRADGNSQMYLTFNKLLKNFNREDLEVLWQLVKARFKKVQPVDNMDSFLLHNLKTMFSHHVEDNVWKNQH</sequence>
<dbReference type="Pfam" id="PF07727">
    <property type="entry name" value="RVT_2"/>
    <property type="match status" value="2"/>
</dbReference>
<evidence type="ECO:0000259" key="3">
    <source>
        <dbReference type="Pfam" id="PF07727"/>
    </source>
</evidence>
<dbReference type="SUPFAM" id="SSF56672">
    <property type="entry name" value="DNA/RNA polymerases"/>
    <property type="match status" value="1"/>
</dbReference>
<evidence type="ECO:0000313" key="4">
    <source>
        <dbReference type="EMBL" id="GEU54352.1"/>
    </source>
</evidence>
<accession>A0A6L2L0Y6</accession>